<accession>A0ABT5ELP9</accession>
<keyword evidence="2" id="KW-1185">Reference proteome</keyword>
<organism evidence="1 2">
    <name type="scientific">Polyangium mundeleinium</name>
    <dbReference type="NCBI Taxonomy" id="2995306"/>
    <lineage>
        <taxon>Bacteria</taxon>
        <taxon>Pseudomonadati</taxon>
        <taxon>Myxococcota</taxon>
        <taxon>Polyangia</taxon>
        <taxon>Polyangiales</taxon>
        <taxon>Polyangiaceae</taxon>
        <taxon>Polyangium</taxon>
    </lineage>
</organism>
<dbReference type="RefSeq" id="WP_271918119.1">
    <property type="nucleotide sequence ID" value="NZ_JAQNDO010000001.1"/>
</dbReference>
<proteinExistence type="predicted"/>
<sequence length="40" mass="4814">MTFPVVFHALAELYRPREDHIRILAIAAHKRRPTYWHGRS</sequence>
<gene>
    <name evidence="1" type="ORF">POL67_15445</name>
</gene>
<dbReference type="EMBL" id="JAQNDO010000001">
    <property type="protein sequence ID" value="MDC0742744.1"/>
    <property type="molecule type" value="Genomic_DNA"/>
</dbReference>
<evidence type="ECO:0000313" key="2">
    <source>
        <dbReference type="Proteomes" id="UP001221411"/>
    </source>
</evidence>
<protein>
    <submittedName>
        <fullName evidence="1">Uncharacterized protein</fullName>
    </submittedName>
</protein>
<reference evidence="1 2" key="1">
    <citation type="submission" date="2022-11" db="EMBL/GenBank/DDBJ databases">
        <title>Minimal conservation of predation-associated metabolite biosynthetic gene clusters underscores biosynthetic potential of Myxococcota including descriptions for ten novel species: Archangium lansinium sp. nov., Myxococcus landrumus sp. nov., Nannocystis bai.</title>
        <authorList>
            <person name="Ahearne A."/>
            <person name="Stevens C."/>
            <person name="Dowd S."/>
        </authorList>
    </citation>
    <scope>NUCLEOTIDE SEQUENCE [LARGE SCALE GENOMIC DNA]</scope>
    <source>
        <strain evidence="1 2">RJM3</strain>
    </source>
</reference>
<dbReference type="Proteomes" id="UP001221411">
    <property type="component" value="Unassembled WGS sequence"/>
</dbReference>
<name>A0ABT5ELP9_9BACT</name>
<evidence type="ECO:0000313" key="1">
    <source>
        <dbReference type="EMBL" id="MDC0742744.1"/>
    </source>
</evidence>
<comment type="caution">
    <text evidence="1">The sequence shown here is derived from an EMBL/GenBank/DDBJ whole genome shotgun (WGS) entry which is preliminary data.</text>
</comment>